<reference evidence="4 5" key="3">
    <citation type="journal article" date="2015" name="Genome Announc.">
        <title>Draft Genome Sequence of the Archiascomycetous Yeast Saitoella complicata.</title>
        <authorList>
            <person name="Yamauchi K."/>
            <person name="Kondo S."/>
            <person name="Hamamoto M."/>
            <person name="Takahashi Y."/>
            <person name="Ogura Y."/>
            <person name="Hayashi T."/>
            <person name="Nishida H."/>
        </authorList>
    </citation>
    <scope>NUCLEOTIDE SEQUENCE [LARGE SCALE GENOMIC DNA]</scope>
    <source>
        <strain evidence="4 5">NRRL Y-17804</strain>
    </source>
</reference>
<dbReference type="InterPro" id="IPR036812">
    <property type="entry name" value="NAD(P)_OxRdtase_dom_sf"/>
</dbReference>
<dbReference type="InterPro" id="IPR023210">
    <property type="entry name" value="NADP_OxRdtase_dom"/>
</dbReference>
<keyword evidence="5" id="KW-1185">Reference proteome</keyword>
<feature type="domain" description="NADP-dependent oxidoreductase" evidence="3">
    <location>
        <begin position="104"/>
        <end position="396"/>
    </location>
</feature>
<comment type="caution">
    <text evidence="4">The sequence shown here is derived from an EMBL/GenBank/DDBJ whole genome shotgun (WGS) entry which is preliminary data.</text>
</comment>
<accession>A0A0E9NKS2</accession>
<evidence type="ECO:0000256" key="2">
    <source>
        <dbReference type="SAM" id="MobiDB-lite"/>
    </source>
</evidence>
<dbReference type="GO" id="GO:0005737">
    <property type="term" value="C:cytoplasm"/>
    <property type="evidence" value="ECO:0007669"/>
    <property type="project" value="TreeGrafter"/>
</dbReference>
<dbReference type="GO" id="GO:0016491">
    <property type="term" value="F:oxidoreductase activity"/>
    <property type="evidence" value="ECO:0007669"/>
    <property type="project" value="UniProtKB-KW"/>
</dbReference>
<dbReference type="Gene3D" id="3.20.20.100">
    <property type="entry name" value="NADP-dependent oxidoreductase domain"/>
    <property type="match status" value="1"/>
</dbReference>
<dbReference type="AlphaFoldDB" id="A0A0E9NKS2"/>
<dbReference type="PANTHER" id="PTHR43625">
    <property type="entry name" value="AFLATOXIN B1 ALDEHYDE REDUCTASE"/>
    <property type="match status" value="1"/>
</dbReference>
<dbReference type="EMBL" id="BACD03000032">
    <property type="protein sequence ID" value="GAO50434.1"/>
    <property type="molecule type" value="Genomic_DNA"/>
</dbReference>
<organism evidence="4 5">
    <name type="scientific">Saitoella complicata (strain BCRC 22490 / CBS 7301 / JCM 7358 / NBRC 10748 / NRRL Y-17804)</name>
    <dbReference type="NCBI Taxonomy" id="698492"/>
    <lineage>
        <taxon>Eukaryota</taxon>
        <taxon>Fungi</taxon>
        <taxon>Dikarya</taxon>
        <taxon>Ascomycota</taxon>
        <taxon>Taphrinomycotina</taxon>
        <taxon>Taphrinomycotina incertae sedis</taxon>
        <taxon>Saitoella</taxon>
    </lineage>
</organism>
<proteinExistence type="predicted"/>
<keyword evidence="1" id="KW-0560">Oxidoreductase</keyword>
<dbReference type="Pfam" id="PF00248">
    <property type="entry name" value="Aldo_ket_red"/>
    <property type="match status" value="1"/>
</dbReference>
<sequence>MTSDSVFSSVGSTVSERNSTMSGYLPPHSREGPQSSLVLTDYDLRIANIDGEGGSGGEYWLTLPPDVVPTTKTLITIGPKEKPLLKVQPVGFGCWPWGDVLSYGWGPSGGYDQNLNDDSVRDAWRTIFAHSSIAMLDTAEHYGYTDGYSEKSIGRNWAFDTEEGKADRSKIVYATKYLPTPWRHPWKYPDIVLNAFRGSLERTALGDIDIYQIHGPSHFGVWPRLDTLLDSLAKAYELGHIKAIGTCNFGFEKVKYVYTRLKQRNVPLVSNQVEFSLLRQDPWSTGLIEKCLKLGIITIAYSPLAVGRLTGKYSSSKPPRGNRNFGDLAWAKIQPVVDELSRIGAKEGKTPSAVALNWVICKGAIPIPGVKNGVQVKDCLQAMGWRLSKEDEGRLDVLGLTNSWDWNLLKHFQNWWWQQG</sequence>
<evidence type="ECO:0000313" key="5">
    <source>
        <dbReference type="Proteomes" id="UP000033140"/>
    </source>
</evidence>
<reference evidence="4 5" key="2">
    <citation type="journal article" date="2014" name="J. Gen. Appl. Microbiol.">
        <title>The early diverging ascomycetous budding yeast Saitoella complicata has three histone deacetylases belonging to the Clr6, Hos2, and Rpd3 lineages.</title>
        <authorList>
            <person name="Nishida H."/>
            <person name="Matsumoto T."/>
            <person name="Kondo S."/>
            <person name="Hamamoto M."/>
            <person name="Yoshikawa H."/>
        </authorList>
    </citation>
    <scope>NUCLEOTIDE SEQUENCE [LARGE SCALE GENOMIC DNA]</scope>
    <source>
        <strain evidence="4 5">NRRL Y-17804</strain>
    </source>
</reference>
<evidence type="ECO:0000256" key="1">
    <source>
        <dbReference type="ARBA" id="ARBA00023002"/>
    </source>
</evidence>
<dbReference type="OMA" id="GIWGNEA"/>
<dbReference type="Proteomes" id="UP000033140">
    <property type="component" value="Unassembled WGS sequence"/>
</dbReference>
<dbReference type="STRING" id="698492.A0A0E9NKS2"/>
<gene>
    <name evidence="4" type="ORF">G7K_4560-t1</name>
</gene>
<evidence type="ECO:0000313" key="4">
    <source>
        <dbReference type="EMBL" id="GAO50434.1"/>
    </source>
</evidence>
<reference evidence="4 5" key="1">
    <citation type="journal article" date="2011" name="J. Gen. Appl. Microbiol.">
        <title>Draft genome sequencing of the enigmatic yeast Saitoella complicata.</title>
        <authorList>
            <person name="Nishida H."/>
            <person name="Hamamoto M."/>
            <person name="Sugiyama J."/>
        </authorList>
    </citation>
    <scope>NUCLEOTIDE SEQUENCE [LARGE SCALE GENOMIC DNA]</scope>
    <source>
        <strain evidence="4 5">NRRL Y-17804</strain>
    </source>
</reference>
<protein>
    <recommendedName>
        <fullName evidence="3">NADP-dependent oxidoreductase domain-containing protein</fullName>
    </recommendedName>
</protein>
<name>A0A0E9NKS2_SAICN</name>
<dbReference type="InterPro" id="IPR050791">
    <property type="entry name" value="Aldo-Keto_reductase"/>
</dbReference>
<feature type="compositionally biased region" description="Polar residues" evidence="2">
    <location>
        <begin position="1"/>
        <end position="22"/>
    </location>
</feature>
<evidence type="ECO:0000259" key="3">
    <source>
        <dbReference type="Pfam" id="PF00248"/>
    </source>
</evidence>
<dbReference type="SUPFAM" id="SSF51430">
    <property type="entry name" value="NAD(P)-linked oxidoreductase"/>
    <property type="match status" value="1"/>
</dbReference>
<dbReference type="CDD" id="cd19093">
    <property type="entry name" value="AKR_AtPLR-like"/>
    <property type="match status" value="1"/>
</dbReference>
<feature type="region of interest" description="Disordered" evidence="2">
    <location>
        <begin position="1"/>
        <end position="35"/>
    </location>
</feature>
<dbReference type="PANTHER" id="PTHR43625:SF5">
    <property type="entry name" value="PYRIDOXAL REDUCTASE, CHLOROPLASTIC"/>
    <property type="match status" value="1"/>
</dbReference>